<evidence type="ECO:0000313" key="3">
    <source>
        <dbReference type="EMBL" id="RZC37742.1"/>
    </source>
</evidence>
<dbReference type="InterPro" id="IPR002110">
    <property type="entry name" value="Ankyrin_rpt"/>
</dbReference>
<dbReference type="PRINTS" id="PR01415">
    <property type="entry name" value="ANKYRIN"/>
</dbReference>
<dbReference type="GO" id="GO:0000785">
    <property type="term" value="C:chromatin"/>
    <property type="evidence" value="ECO:0007669"/>
    <property type="project" value="TreeGrafter"/>
</dbReference>
<accession>A0A482VXW2</accession>
<feature type="domain" description="SET" evidence="2">
    <location>
        <begin position="182"/>
        <end position="301"/>
    </location>
</feature>
<comment type="caution">
    <text evidence="3">The sequence shown here is derived from an EMBL/GenBank/DDBJ whole genome shotgun (WGS) entry which is preliminary data.</text>
</comment>
<feature type="repeat" description="ANK" evidence="1">
    <location>
        <begin position="6"/>
        <end position="33"/>
    </location>
</feature>
<protein>
    <submittedName>
        <fullName evidence="3">SET and/or Ank 2 domain containing protein</fullName>
    </submittedName>
</protein>
<dbReference type="PROSITE" id="PS50088">
    <property type="entry name" value="ANK_REPEAT"/>
    <property type="match status" value="4"/>
</dbReference>
<name>A0A482VXW2_ASBVE</name>
<dbReference type="PROSITE" id="PS50280">
    <property type="entry name" value="SET"/>
    <property type="match status" value="1"/>
</dbReference>
<dbReference type="Gene3D" id="2.170.270.10">
    <property type="entry name" value="SET domain"/>
    <property type="match status" value="1"/>
</dbReference>
<evidence type="ECO:0000313" key="4">
    <source>
        <dbReference type="Proteomes" id="UP000292052"/>
    </source>
</evidence>
<dbReference type="Pfam" id="PF12796">
    <property type="entry name" value="Ank_2"/>
    <property type="match status" value="1"/>
</dbReference>
<keyword evidence="1" id="KW-0040">ANK repeat</keyword>
<dbReference type="PANTHER" id="PTHR46307:SF4">
    <property type="entry name" value="G9A, ISOFORM B"/>
    <property type="match status" value="1"/>
</dbReference>
<dbReference type="Pfam" id="PF00023">
    <property type="entry name" value="Ank"/>
    <property type="match status" value="2"/>
</dbReference>
<dbReference type="GO" id="GO:0002039">
    <property type="term" value="F:p53 binding"/>
    <property type="evidence" value="ECO:0007669"/>
    <property type="project" value="InterPro"/>
</dbReference>
<dbReference type="AlphaFoldDB" id="A0A482VXW2"/>
<dbReference type="GO" id="GO:0000122">
    <property type="term" value="P:negative regulation of transcription by RNA polymerase II"/>
    <property type="evidence" value="ECO:0007669"/>
    <property type="project" value="TreeGrafter"/>
</dbReference>
<feature type="repeat" description="ANK" evidence="1">
    <location>
        <begin position="109"/>
        <end position="141"/>
    </location>
</feature>
<dbReference type="InterPro" id="IPR036770">
    <property type="entry name" value="Ankyrin_rpt-contain_sf"/>
</dbReference>
<evidence type="ECO:0000259" key="2">
    <source>
        <dbReference type="PROSITE" id="PS50280"/>
    </source>
</evidence>
<dbReference type="InterPro" id="IPR046341">
    <property type="entry name" value="SET_dom_sf"/>
</dbReference>
<dbReference type="EMBL" id="QDEB01049693">
    <property type="protein sequence ID" value="RZC37742.1"/>
    <property type="molecule type" value="Genomic_DNA"/>
</dbReference>
<dbReference type="Gene3D" id="1.25.40.20">
    <property type="entry name" value="Ankyrin repeat-containing domain"/>
    <property type="match status" value="2"/>
</dbReference>
<dbReference type="SUPFAM" id="SSF82199">
    <property type="entry name" value="SET domain"/>
    <property type="match status" value="1"/>
</dbReference>
<sequence>MLMGTDGMTALHLAAKCGNIKACELLLKASTGIRNFVDSQDDGGWTPLVWACEHGFADVANFLIYKGADASVRDVEHNVALHWAAFSGSSHIAQLLLNRGCDVNAVNAHGDTPLHIGARQDMYNCIIVLLARGADVTLLNKNHESPLDCVPPDIPMIFECNDRCSCNVITCNNRVVQKGLTQRFELFKTADKGWGIRTLRLVPKGSFVCEYVGEIITDTEADKREDDSFLFDLENRVCKSVNESDAYCIDAKFYGNFARFINHSCSPNLTSVKVFIDHQDLRFPRIAFFANKDILSDEELR</sequence>
<reference evidence="3 4" key="1">
    <citation type="submission" date="2017-03" db="EMBL/GenBank/DDBJ databases">
        <title>Genome of the blue death feigning beetle - Asbolus verrucosus.</title>
        <authorList>
            <person name="Rider S.D."/>
        </authorList>
    </citation>
    <scope>NUCLEOTIDE SEQUENCE [LARGE SCALE GENOMIC DNA]</scope>
    <source>
        <strain evidence="3">Butters</strain>
        <tissue evidence="3">Head and leg muscle</tissue>
    </source>
</reference>
<keyword evidence="4" id="KW-1185">Reference proteome</keyword>
<feature type="repeat" description="ANK" evidence="1">
    <location>
        <begin position="76"/>
        <end position="108"/>
    </location>
</feature>
<gene>
    <name evidence="3" type="ORF">BDFB_009284</name>
</gene>
<organism evidence="3 4">
    <name type="scientific">Asbolus verrucosus</name>
    <name type="common">Desert ironclad beetle</name>
    <dbReference type="NCBI Taxonomy" id="1661398"/>
    <lineage>
        <taxon>Eukaryota</taxon>
        <taxon>Metazoa</taxon>
        <taxon>Ecdysozoa</taxon>
        <taxon>Arthropoda</taxon>
        <taxon>Hexapoda</taxon>
        <taxon>Insecta</taxon>
        <taxon>Pterygota</taxon>
        <taxon>Neoptera</taxon>
        <taxon>Endopterygota</taxon>
        <taxon>Coleoptera</taxon>
        <taxon>Polyphaga</taxon>
        <taxon>Cucujiformia</taxon>
        <taxon>Tenebrionidae</taxon>
        <taxon>Pimeliinae</taxon>
        <taxon>Asbolus</taxon>
    </lineage>
</organism>
<dbReference type="SUPFAM" id="SSF48403">
    <property type="entry name" value="Ankyrin repeat"/>
    <property type="match status" value="1"/>
</dbReference>
<dbReference type="Proteomes" id="UP000292052">
    <property type="component" value="Unassembled WGS sequence"/>
</dbReference>
<dbReference type="PROSITE" id="PS50297">
    <property type="entry name" value="ANK_REP_REGION"/>
    <property type="match status" value="4"/>
</dbReference>
<feature type="repeat" description="ANK" evidence="1">
    <location>
        <begin position="43"/>
        <end position="75"/>
    </location>
</feature>
<proteinExistence type="predicted"/>
<dbReference type="GO" id="GO:0046974">
    <property type="term" value="F:histone H3K9 methyltransferase activity"/>
    <property type="evidence" value="ECO:0007669"/>
    <property type="project" value="TreeGrafter"/>
</dbReference>
<dbReference type="STRING" id="1661398.A0A482VXW2"/>
<dbReference type="OrthoDB" id="616263at2759"/>
<dbReference type="SMART" id="SM00317">
    <property type="entry name" value="SET"/>
    <property type="match status" value="1"/>
</dbReference>
<dbReference type="InterPro" id="IPR001214">
    <property type="entry name" value="SET_dom"/>
</dbReference>
<dbReference type="Pfam" id="PF00856">
    <property type="entry name" value="SET"/>
    <property type="match status" value="1"/>
</dbReference>
<dbReference type="GO" id="GO:0005634">
    <property type="term" value="C:nucleus"/>
    <property type="evidence" value="ECO:0007669"/>
    <property type="project" value="TreeGrafter"/>
</dbReference>
<dbReference type="PANTHER" id="PTHR46307">
    <property type="entry name" value="G9A, ISOFORM B"/>
    <property type="match status" value="1"/>
</dbReference>
<dbReference type="InterPro" id="IPR043550">
    <property type="entry name" value="EHMT1/EHMT2"/>
</dbReference>
<evidence type="ECO:0000256" key="1">
    <source>
        <dbReference type="PROSITE-ProRule" id="PRU00023"/>
    </source>
</evidence>
<dbReference type="SMART" id="SM00248">
    <property type="entry name" value="ANK"/>
    <property type="match status" value="4"/>
</dbReference>